<name>A0A226ESQ7_FOLCA</name>
<keyword evidence="3" id="KW-1185">Reference proteome</keyword>
<proteinExistence type="predicted"/>
<accession>A0A226ESQ7</accession>
<reference evidence="2 3" key="1">
    <citation type="submission" date="2015-12" db="EMBL/GenBank/DDBJ databases">
        <title>The genome of Folsomia candida.</title>
        <authorList>
            <person name="Faddeeva A."/>
            <person name="Derks M.F."/>
            <person name="Anvar Y."/>
            <person name="Smit S."/>
            <person name="Van Straalen N."/>
            <person name="Roelofs D."/>
        </authorList>
    </citation>
    <scope>NUCLEOTIDE SEQUENCE [LARGE SCALE GENOMIC DNA]</scope>
    <source>
        <strain evidence="2 3">VU population</strain>
        <tissue evidence="2">Whole body</tissue>
    </source>
</reference>
<organism evidence="2 3">
    <name type="scientific">Folsomia candida</name>
    <name type="common">Springtail</name>
    <dbReference type="NCBI Taxonomy" id="158441"/>
    <lineage>
        <taxon>Eukaryota</taxon>
        <taxon>Metazoa</taxon>
        <taxon>Ecdysozoa</taxon>
        <taxon>Arthropoda</taxon>
        <taxon>Hexapoda</taxon>
        <taxon>Collembola</taxon>
        <taxon>Entomobryomorpha</taxon>
        <taxon>Isotomoidea</taxon>
        <taxon>Isotomidae</taxon>
        <taxon>Proisotominae</taxon>
        <taxon>Folsomia</taxon>
    </lineage>
</organism>
<evidence type="ECO:0000313" key="2">
    <source>
        <dbReference type="EMBL" id="OXA60248.1"/>
    </source>
</evidence>
<gene>
    <name evidence="2" type="ORF">Fcan01_04143</name>
</gene>
<dbReference type="Proteomes" id="UP000198287">
    <property type="component" value="Unassembled WGS sequence"/>
</dbReference>
<feature type="chain" id="PRO_5011968553" evidence="1">
    <location>
        <begin position="30"/>
        <end position="156"/>
    </location>
</feature>
<dbReference type="EMBL" id="LNIX01000002">
    <property type="protein sequence ID" value="OXA60248.1"/>
    <property type="molecule type" value="Genomic_DNA"/>
</dbReference>
<feature type="signal peptide" evidence="1">
    <location>
        <begin position="1"/>
        <end position="29"/>
    </location>
</feature>
<comment type="caution">
    <text evidence="2">The sequence shown here is derived from an EMBL/GenBank/DDBJ whole genome shotgun (WGS) entry which is preliminary data.</text>
</comment>
<protein>
    <submittedName>
        <fullName evidence="2">Uncharacterized protein</fullName>
    </submittedName>
</protein>
<evidence type="ECO:0000313" key="3">
    <source>
        <dbReference type="Proteomes" id="UP000198287"/>
    </source>
</evidence>
<evidence type="ECO:0000256" key="1">
    <source>
        <dbReference type="SAM" id="SignalP"/>
    </source>
</evidence>
<dbReference type="AlphaFoldDB" id="A0A226ESQ7"/>
<keyword evidence="1" id="KW-0732">Signal</keyword>
<sequence length="156" mass="17466">MARISNSPKVKLISTLLLILSTTFSVTKAAPSIDFNPRTASKLIFWFKGGNHEHKYTSRSSVSCDQLPDHVGQNWNSLTVRLDRGEDARAERCAILFHHRNCIDPVLTLDFSLPPSTLTREIKSFRYCHGSCDTCEGAVPTLPTTTPRPDYDAMNK</sequence>